<evidence type="ECO:0000313" key="6">
    <source>
        <dbReference type="Proteomes" id="UP000324748"/>
    </source>
</evidence>
<accession>A0A5B0R0Q4</accession>
<dbReference type="AlphaFoldDB" id="A0A5B0R0Q4"/>
<dbReference type="EMBL" id="VDEP01000214">
    <property type="protein sequence ID" value="KAA1122928.1"/>
    <property type="molecule type" value="Genomic_DNA"/>
</dbReference>
<dbReference type="Proteomes" id="UP000324748">
    <property type="component" value="Unassembled WGS sequence"/>
</dbReference>
<feature type="transmembrane region" description="Helical" evidence="1">
    <location>
        <begin position="61"/>
        <end position="83"/>
    </location>
</feature>
<keyword evidence="6" id="KW-1185">Reference proteome</keyword>
<dbReference type="EMBL" id="VSWC01000118">
    <property type="protein sequence ID" value="KAA1083727.1"/>
    <property type="molecule type" value="Genomic_DNA"/>
</dbReference>
<comment type="caution">
    <text evidence="3">The sequence shown here is derived from an EMBL/GenBank/DDBJ whole genome shotgun (WGS) entry which is preliminary data.</text>
</comment>
<dbReference type="OrthoDB" id="2502345at2759"/>
<keyword evidence="1" id="KW-0812">Transmembrane</keyword>
<evidence type="ECO:0000313" key="7">
    <source>
        <dbReference type="Proteomes" id="UP000325313"/>
    </source>
</evidence>
<evidence type="ECO:0000313" key="3">
    <source>
        <dbReference type="EMBL" id="KAA1119147.1"/>
    </source>
</evidence>
<evidence type="ECO:0000313" key="2">
    <source>
        <dbReference type="EMBL" id="KAA1083727.1"/>
    </source>
</evidence>
<sequence>MAVPTPTPRNPNQIQSESANPSVTTINIVTTIEKTVTVGLPTAVAQVPSARAYAKVNPVTWVPLVILAILFLFGAMVVGWVILRRKMGNGFRVLLPARKLRKLPRQKRKIVGSPVCATGETLDFENFAINNRPPPTVPAKKKNPRYKDVEMTRLILEGKVPRPPPSPFKPLPPGIA</sequence>
<dbReference type="EMBL" id="VDEP01000073">
    <property type="protein sequence ID" value="KAA1133113.1"/>
    <property type="molecule type" value="Genomic_DNA"/>
</dbReference>
<evidence type="ECO:0000256" key="1">
    <source>
        <dbReference type="SAM" id="Phobius"/>
    </source>
</evidence>
<name>A0A5B0R0Q4_PUCGR</name>
<evidence type="ECO:0000313" key="4">
    <source>
        <dbReference type="EMBL" id="KAA1122928.1"/>
    </source>
</evidence>
<gene>
    <name evidence="2" type="ORF">PGT21_005311</name>
    <name evidence="3" type="ORF">PGT21_016303</name>
    <name evidence="4" type="ORF">PGTUg99_015246</name>
    <name evidence="5" type="ORF">PGTUg99_016163</name>
</gene>
<keyword evidence="1" id="KW-0472">Membrane</keyword>
<proteinExistence type="predicted"/>
<protein>
    <submittedName>
        <fullName evidence="3">Uncharacterized protein</fullName>
    </submittedName>
</protein>
<evidence type="ECO:0000313" key="5">
    <source>
        <dbReference type="EMBL" id="KAA1133113.1"/>
    </source>
</evidence>
<dbReference type="EMBL" id="VSWC01000001">
    <property type="protein sequence ID" value="KAA1119147.1"/>
    <property type="molecule type" value="Genomic_DNA"/>
</dbReference>
<reference evidence="6 7" key="1">
    <citation type="submission" date="2019-05" db="EMBL/GenBank/DDBJ databases">
        <title>Emergence of the Ug99 lineage of the wheat stem rust pathogen through somatic hybridization.</title>
        <authorList>
            <person name="Li F."/>
            <person name="Upadhyaya N.M."/>
            <person name="Sperschneider J."/>
            <person name="Matny O."/>
            <person name="Nguyen-Phuc H."/>
            <person name="Mago R."/>
            <person name="Raley C."/>
            <person name="Miller M.E."/>
            <person name="Silverstein K.A.T."/>
            <person name="Henningsen E."/>
            <person name="Hirsch C.D."/>
            <person name="Visser B."/>
            <person name="Pretorius Z.A."/>
            <person name="Steffenson B.J."/>
            <person name="Schwessinger B."/>
            <person name="Dodds P.N."/>
            <person name="Figueroa M."/>
        </authorList>
    </citation>
    <scope>NUCLEOTIDE SEQUENCE [LARGE SCALE GENOMIC DNA]</scope>
    <source>
        <strain evidence="3">21-0</strain>
        <strain evidence="4 7">Ug99</strain>
    </source>
</reference>
<keyword evidence="1" id="KW-1133">Transmembrane helix</keyword>
<dbReference type="Proteomes" id="UP000325313">
    <property type="component" value="Unassembled WGS sequence"/>
</dbReference>
<organism evidence="3 6">
    <name type="scientific">Puccinia graminis f. sp. tritici</name>
    <dbReference type="NCBI Taxonomy" id="56615"/>
    <lineage>
        <taxon>Eukaryota</taxon>
        <taxon>Fungi</taxon>
        <taxon>Dikarya</taxon>
        <taxon>Basidiomycota</taxon>
        <taxon>Pucciniomycotina</taxon>
        <taxon>Pucciniomycetes</taxon>
        <taxon>Pucciniales</taxon>
        <taxon>Pucciniaceae</taxon>
        <taxon>Puccinia</taxon>
    </lineage>
</organism>